<gene>
    <name evidence="2" type="ORF">Cvel_22271</name>
</gene>
<dbReference type="PANTHER" id="PTHR20883:SF48">
    <property type="entry name" value="ECTOINE DIOXYGENASE"/>
    <property type="match status" value="1"/>
</dbReference>
<dbReference type="GO" id="GO:0016491">
    <property type="term" value="F:oxidoreductase activity"/>
    <property type="evidence" value="ECO:0007669"/>
    <property type="project" value="UniProtKB-ARBA"/>
</dbReference>
<evidence type="ECO:0000313" key="2">
    <source>
        <dbReference type="EMBL" id="CEM30342.1"/>
    </source>
</evidence>
<dbReference type="AlphaFoldDB" id="A0A0G4GKA0"/>
<dbReference type="InterPro" id="IPR008775">
    <property type="entry name" value="Phytyl_CoA_dOase-like"/>
</dbReference>
<dbReference type="Gene3D" id="2.60.120.620">
    <property type="entry name" value="q2cbj1_9rhob like domain"/>
    <property type="match status" value="1"/>
</dbReference>
<dbReference type="SUPFAM" id="SSF51197">
    <property type="entry name" value="Clavaminate synthase-like"/>
    <property type="match status" value="1"/>
</dbReference>
<evidence type="ECO:0000256" key="1">
    <source>
        <dbReference type="ARBA" id="ARBA00001962"/>
    </source>
</evidence>
<dbReference type="PhylomeDB" id="A0A0G4GKA0"/>
<protein>
    <submittedName>
        <fullName evidence="2">Uncharacterized protein</fullName>
    </submittedName>
</protein>
<dbReference type="VEuPathDB" id="CryptoDB:Cvel_22271"/>
<dbReference type="PANTHER" id="PTHR20883">
    <property type="entry name" value="PHYTANOYL-COA DIOXYGENASE DOMAIN CONTAINING 1"/>
    <property type="match status" value="1"/>
</dbReference>
<accession>A0A0G4GKA0</accession>
<sequence>MLSRSSVLLRRVFTPRLPPMRCFASVGVSPSVAVGNTSEGLATTILGRIPTVPLIGLSPFPSASSSGQTLLTPEQVESFRRDGYLLLKDLIGPKCKAKLSEWTDEIERWEETKGMWMQYFEAVNGIRTLSRVENFLPYHSELNGMIQRRVAKAISELYGEEAVVFKEKLNFKLPGGAGFLPHQDASAYLTFGQKSPHITAMVCADASTKANGCLEVAAGFHKKGLLPQKKEDNSIEDEVASRLPWEFLETEAGDVFLFDSFVPHRSAQNMSDKKRRLYFITFNPKSEGEIRGRYYDHLREAFPPELERKQGTDLSEAKRNFCGRNFL</sequence>
<organism evidence="2">
    <name type="scientific">Chromera velia CCMP2878</name>
    <dbReference type="NCBI Taxonomy" id="1169474"/>
    <lineage>
        <taxon>Eukaryota</taxon>
        <taxon>Sar</taxon>
        <taxon>Alveolata</taxon>
        <taxon>Colpodellida</taxon>
        <taxon>Chromeraceae</taxon>
        <taxon>Chromera</taxon>
    </lineage>
</organism>
<dbReference type="EMBL" id="CDMZ01001295">
    <property type="protein sequence ID" value="CEM30342.1"/>
    <property type="molecule type" value="Genomic_DNA"/>
</dbReference>
<name>A0A0G4GKA0_9ALVE</name>
<reference evidence="2" key="1">
    <citation type="submission" date="2014-11" db="EMBL/GenBank/DDBJ databases">
        <authorList>
            <person name="Otto D Thomas"/>
            <person name="Naeem Raeece"/>
        </authorList>
    </citation>
    <scope>NUCLEOTIDE SEQUENCE</scope>
</reference>
<comment type="cofactor">
    <cofactor evidence="1">
        <name>Fe cation</name>
        <dbReference type="ChEBI" id="CHEBI:24875"/>
    </cofactor>
</comment>
<proteinExistence type="predicted"/>
<dbReference type="Pfam" id="PF05721">
    <property type="entry name" value="PhyH"/>
    <property type="match status" value="1"/>
</dbReference>
<dbReference type="GO" id="GO:0046872">
    <property type="term" value="F:metal ion binding"/>
    <property type="evidence" value="ECO:0007669"/>
    <property type="project" value="UniProtKB-ARBA"/>
</dbReference>